<dbReference type="Gene3D" id="3.40.50.10140">
    <property type="entry name" value="Toll/interleukin-1 receptor homology (TIR) domain"/>
    <property type="match status" value="1"/>
</dbReference>
<accession>A0AA47N0Z1</accession>
<sequence length="206" mass="23300">MTERINALTGPVKDSVTPAPWKHHSTMPPLLKMVKKSSILSPLHLPVGALTSAARWSRKYDVFVFNSSAETDVEEATRLVAFLEVAPRRFRCFLWHRDFSPGAAIPTELCRAMQDSHCTALLITPHFLQDGWCKYMMQQALASGPMSSSTIPLIRNLPRDQYPQVLQCFYYVDLSTNPDHGYKRVLLSVAIIKYNKKVKLLPNGIE</sequence>
<dbReference type="EMBL" id="JAOPHQ010001713">
    <property type="protein sequence ID" value="KAK0149845.1"/>
    <property type="molecule type" value="Genomic_DNA"/>
</dbReference>
<feature type="domain" description="TIR" evidence="1">
    <location>
        <begin position="58"/>
        <end position="189"/>
    </location>
</feature>
<dbReference type="GO" id="GO:0035663">
    <property type="term" value="F:Toll-like receptor 2 binding"/>
    <property type="evidence" value="ECO:0007669"/>
    <property type="project" value="TreeGrafter"/>
</dbReference>
<dbReference type="SMART" id="SM00255">
    <property type="entry name" value="TIR"/>
    <property type="match status" value="1"/>
</dbReference>
<reference evidence="2" key="1">
    <citation type="journal article" date="2023" name="Front. Mar. Sci.">
        <title>A new Merluccius polli reference genome to investigate the effects of global change in West African waters.</title>
        <authorList>
            <person name="Mateo J.L."/>
            <person name="Blanco-Fernandez C."/>
            <person name="Garcia-Vazquez E."/>
            <person name="Machado-Schiaffino G."/>
        </authorList>
    </citation>
    <scope>NUCLEOTIDE SEQUENCE</scope>
    <source>
        <strain evidence="2">C29</strain>
        <tissue evidence="2">Fin</tissue>
    </source>
</reference>
<dbReference type="SUPFAM" id="SSF52200">
    <property type="entry name" value="Toll/Interleukin receptor TIR domain"/>
    <property type="match status" value="1"/>
</dbReference>
<dbReference type="GO" id="GO:0005886">
    <property type="term" value="C:plasma membrane"/>
    <property type="evidence" value="ECO:0007669"/>
    <property type="project" value="TreeGrafter"/>
</dbReference>
<evidence type="ECO:0000313" key="3">
    <source>
        <dbReference type="Proteomes" id="UP001174136"/>
    </source>
</evidence>
<dbReference type="GO" id="GO:2000343">
    <property type="term" value="P:positive regulation of chemokine (C-X-C motif) ligand 2 production"/>
    <property type="evidence" value="ECO:0007669"/>
    <property type="project" value="TreeGrafter"/>
</dbReference>
<gene>
    <name evidence="2" type="primary">TIRAP</name>
    <name evidence="2" type="ORF">N1851_009395</name>
</gene>
<dbReference type="InterPro" id="IPR017279">
    <property type="entry name" value="Tol-interleuk_rcpt_adapt_Tirap"/>
</dbReference>
<dbReference type="Proteomes" id="UP001174136">
    <property type="component" value="Unassembled WGS sequence"/>
</dbReference>
<protein>
    <submittedName>
        <fullName evidence="2">Toll/interleukin-1 receptor domain-containing adapter protein</fullName>
    </submittedName>
</protein>
<comment type="caution">
    <text evidence="2">The sequence shown here is derived from an EMBL/GenBank/DDBJ whole genome shotgun (WGS) entry which is preliminary data.</text>
</comment>
<dbReference type="PROSITE" id="PS50104">
    <property type="entry name" value="TIR"/>
    <property type="match status" value="1"/>
</dbReference>
<dbReference type="AlphaFoldDB" id="A0AA47N0Z1"/>
<dbReference type="InterPro" id="IPR000157">
    <property type="entry name" value="TIR_dom"/>
</dbReference>
<dbReference type="PANTHER" id="PTHR22662:SF0">
    <property type="entry name" value="TOLL_INTERLEUKIN-1 RECEPTOR DOMAIN-CONTAINING ADAPTER PROTEIN"/>
    <property type="match status" value="1"/>
</dbReference>
<dbReference type="GO" id="GO:0035662">
    <property type="term" value="F:Toll-like receptor 4 binding"/>
    <property type="evidence" value="ECO:0007669"/>
    <property type="project" value="TreeGrafter"/>
</dbReference>
<keyword evidence="2" id="KW-0675">Receptor</keyword>
<dbReference type="GO" id="GO:0032760">
    <property type="term" value="P:positive regulation of tumor necrosis factor production"/>
    <property type="evidence" value="ECO:0007669"/>
    <property type="project" value="TreeGrafter"/>
</dbReference>
<evidence type="ECO:0000313" key="2">
    <source>
        <dbReference type="EMBL" id="KAK0149845.1"/>
    </source>
</evidence>
<organism evidence="2 3">
    <name type="scientific">Merluccius polli</name>
    <name type="common">Benguela hake</name>
    <name type="synonym">Merluccius cadenati</name>
    <dbReference type="NCBI Taxonomy" id="89951"/>
    <lineage>
        <taxon>Eukaryota</taxon>
        <taxon>Metazoa</taxon>
        <taxon>Chordata</taxon>
        <taxon>Craniata</taxon>
        <taxon>Vertebrata</taxon>
        <taxon>Euteleostomi</taxon>
        <taxon>Actinopterygii</taxon>
        <taxon>Neopterygii</taxon>
        <taxon>Teleostei</taxon>
        <taxon>Neoteleostei</taxon>
        <taxon>Acanthomorphata</taxon>
        <taxon>Zeiogadaria</taxon>
        <taxon>Gadariae</taxon>
        <taxon>Gadiformes</taxon>
        <taxon>Gadoidei</taxon>
        <taxon>Merlucciidae</taxon>
        <taxon>Merluccius</taxon>
    </lineage>
</organism>
<keyword evidence="3" id="KW-1185">Reference proteome</keyword>
<proteinExistence type="predicted"/>
<dbReference type="GO" id="GO:0005737">
    <property type="term" value="C:cytoplasm"/>
    <property type="evidence" value="ECO:0007669"/>
    <property type="project" value="TreeGrafter"/>
</dbReference>
<dbReference type="GO" id="GO:0043123">
    <property type="term" value="P:positive regulation of canonical NF-kappaB signal transduction"/>
    <property type="evidence" value="ECO:0007669"/>
    <property type="project" value="TreeGrafter"/>
</dbReference>
<evidence type="ECO:0000259" key="1">
    <source>
        <dbReference type="PROSITE" id="PS50104"/>
    </source>
</evidence>
<dbReference type="GO" id="GO:0034142">
    <property type="term" value="P:toll-like receptor 4 signaling pathway"/>
    <property type="evidence" value="ECO:0007669"/>
    <property type="project" value="TreeGrafter"/>
</dbReference>
<dbReference type="Pfam" id="PF13676">
    <property type="entry name" value="TIR_2"/>
    <property type="match status" value="1"/>
</dbReference>
<name>A0AA47N0Z1_MERPO</name>
<dbReference type="PANTHER" id="PTHR22662">
    <property type="entry name" value="TIRAP"/>
    <property type="match status" value="1"/>
</dbReference>
<dbReference type="InterPro" id="IPR035897">
    <property type="entry name" value="Toll_tir_struct_dom_sf"/>
</dbReference>